<dbReference type="OrthoDB" id="10057240at2759"/>
<protein>
    <recommendedName>
        <fullName evidence="2">PiggyBac transposable element-derived protein domain-containing protein</fullName>
    </recommendedName>
</protein>
<dbReference type="EMBL" id="BMAV01020736">
    <property type="protein sequence ID" value="GFY74437.1"/>
    <property type="molecule type" value="Genomic_DNA"/>
</dbReference>
<evidence type="ECO:0000313" key="4">
    <source>
        <dbReference type="Proteomes" id="UP000886998"/>
    </source>
</evidence>
<dbReference type="Proteomes" id="UP000886998">
    <property type="component" value="Unassembled WGS sequence"/>
</dbReference>
<organism evidence="3 4">
    <name type="scientific">Trichonephila inaurata madagascariensis</name>
    <dbReference type="NCBI Taxonomy" id="2747483"/>
    <lineage>
        <taxon>Eukaryota</taxon>
        <taxon>Metazoa</taxon>
        <taxon>Ecdysozoa</taxon>
        <taxon>Arthropoda</taxon>
        <taxon>Chelicerata</taxon>
        <taxon>Arachnida</taxon>
        <taxon>Araneae</taxon>
        <taxon>Araneomorphae</taxon>
        <taxon>Entelegynae</taxon>
        <taxon>Araneoidea</taxon>
        <taxon>Nephilidae</taxon>
        <taxon>Trichonephila</taxon>
        <taxon>Trichonephila inaurata</taxon>
    </lineage>
</organism>
<sequence>MPRKGLTIPEALVVFHNLPTDIESDESSLSEAEDVMTAKSSSSENTDIDEEKDDISVPGPSRISTVTWKNKASVKIRNIPFTEQSGPSDEITSLQDPSPVSIFFTLFSISFIETFVHQTNLYATQKGNAFTPVTVQDILCFFSYKYSDGDKTIAQLQRFLVNK</sequence>
<gene>
    <name evidence="3" type="primary">NCL1_37262</name>
    <name evidence="3" type="ORF">TNIN_197441</name>
</gene>
<reference evidence="3" key="1">
    <citation type="submission" date="2020-08" db="EMBL/GenBank/DDBJ databases">
        <title>Multicomponent nature underlies the extraordinary mechanical properties of spider dragline silk.</title>
        <authorList>
            <person name="Kono N."/>
            <person name="Nakamura H."/>
            <person name="Mori M."/>
            <person name="Yoshida Y."/>
            <person name="Ohtoshi R."/>
            <person name="Malay A.D."/>
            <person name="Moran D.A.P."/>
            <person name="Tomita M."/>
            <person name="Numata K."/>
            <person name="Arakawa K."/>
        </authorList>
    </citation>
    <scope>NUCLEOTIDE SEQUENCE</scope>
</reference>
<feature type="compositionally biased region" description="Acidic residues" evidence="1">
    <location>
        <begin position="23"/>
        <end position="34"/>
    </location>
</feature>
<accession>A0A8X7CRZ8</accession>
<name>A0A8X7CRZ8_9ARAC</name>
<feature type="domain" description="PiggyBac transposable element-derived protein" evidence="2">
    <location>
        <begin position="98"/>
        <end position="155"/>
    </location>
</feature>
<dbReference type="InterPro" id="IPR029526">
    <property type="entry name" value="PGBD"/>
</dbReference>
<evidence type="ECO:0000259" key="2">
    <source>
        <dbReference type="Pfam" id="PF13843"/>
    </source>
</evidence>
<proteinExistence type="predicted"/>
<dbReference type="Pfam" id="PF13843">
    <property type="entry name" value="DDE_Tnp_1_7"/>
    <property type="match status" value="1"/>
</dbReference>
<evidence type="ECO:0000256" key="1">
    <source>
        <dbReference type="SAM" id="MobiDB-lite"/>
    </source>
</evidence>
<comment type="caution">
    <text evidence="3">The sequence shown here is derived from an EMBL/GenBank/DDBJ whole genome shotgun (WGS) entry which is preliminary data.</text>
</comment>
<keyword evidence="4" id="KW-1185">Reference proteome</keyword>
<evidence type="ECO:0000313" key="3">
    <source>
        <dbReference type="EMBL" id="GFY74437.1"/>
    </source>
</evidence>
<feature type="region of interest" description="Disordered" evidence="1">
    <location>
        <begin position="23"/>
        <end position="61"/>
    </location>
</feature>
<dbReference type="AlphaFoldDB" id="A0A8X7CRZ8"/>